<evidence type="ECO:0000313" key="1">
    <source>
        <dbReference type="Proteomes" id="UP000504631"/>
    </source>
</evidence>
<dbReference type="Proteomes" id="UP000504631">
    <property type="component" value="Unplaced"/>
</dbReference>
<keyword evidence="1" id="KW-1185">Reference proteome</keyword>
<organism evidence="1 2">
    <name type="scientific">Bombus vosnesenskii</name>
    <dbReference type="NCBI Taxonomy" id="207650"/>
    <lineage>
        <taxon>Eukaryota</taxon>
        <taxon>Metazoa</taxon>
        <taxon>Ecdysozoa</taxon>
        <taxon>Arthropoda</taxon>
        <taxon>Hexapoda</taxon>
        <taxon>Insecta</taxon>
        <taxon>Pterygota</taxon>
        <taxon>Neoptera</taxon>
        <taxon>Endopterygota</taxon>
        <taxon>Hymenoptera</taxon>
        <taxon>Apocrita</taxon>
        <taxon>Aculeata</taxon>
        <taxon>Apoidea</taxon>
        <taxon>Anthophila</taxon>
        <taxon>Apidae</taxon>
        <taxon>Bombus</taxon>
        <taxon>Pyrobombus</taxon>
    </lineage>
</organism>
<sequence length="371" mass="42373">MYFLIRRTLINQKQEYFPANNQSILFYLGKRSSSRINLNDAMFMSINDEVFSYSDNECFHDILDSSISLRNEDTEIDISVATNTEGSKHISSIFEHNDSTSLFSLPRTKSNSDYVSNNLTNDFLQNSSNLQHQQDMNTEKDNCKTNKDVSLRTLLRQMFDEILGRHDSTKQLGKTYINRHSSNEFLSNNGNLTDKSDNSFEINNNDPVCQTQKFNNMATTSINNINNYSKSKISSSFNTSSLDRFNSEQLITILEDSNESSSNSELNDSQEYSGRCIGKLKHFFPRKVVNKWMSRKIVTTSDISEISDATTMSSNVSTDIEILSKEILKKADNVLENRNERFDVKRSSVCKLCGVHKLFLIPFITITPSTP</sequence>
<dbReference type="RefSeq" id="XP_033351426.1">
    <property type="nucleotide sequence ID" value="XM_033495535.1"/>
</dbReference>
<reference evidence="2" key="1">
    <citation type="submission" date="2025-08" db="UniProtKB">
        <authorList>
            <consortium name="RefSeq"/>
        </authorList>
    </citation>
    <scope>IDENTIFICATION</scope>
    <source>
        <tissue evidence="2">Muscle</tissue>
    </source>
</reference>
<accession>A0A6J3KGG6</accession>
<dbReference type="KEGG" id="bvk:117234386"/>
<protein>
    <submittedName>
        <fullName evidence="2">Myb-like protein D isoform X1</fullName>
    </submittedName>
</protein>
<proteinExistence type="predicted"/>
<gene>
    <name evidence="2" type="primary">LOC117234386</name>
</gene>
<dbReference type="AlphaFoldDB" id="A0A6J3KGG6"/>
<dbReference type="GeneID" id="117234386"/>
<name>A0A6J3KGG6_9HYME</name>
<evidence type="ECO:0000313" key="2">
    <source>
        <dbReference type="RefSeq" id="XP_033351426.1"/>
    </source>
</evidence>